<dbReference type="InterPro" id="IPR032808">
    <property type="entry name" value="DoxX"/>
</dbReference>
<evidence type="ECO:0000256" key="1">
    <source>
        <dbReference type="ARBA" id="ARBA00004141"/>
    </source>
</evidence>
<dbReference type="Proteomes" id="UP000515369">
    <property type="component" value="Chromosome"/>
</dbReference>
<feature type="transmembrane region" description="Helical" evidence="5">
    <location>
        <begin position="107"/>
        <end position="127"/>
    </location>
</feature>
<dbReference type="EMBL" id="CP059732">
    <property type="protein sequence ID" value="QMW04662.1"/>
    <property type="molecule type" value="Genomic_DNA"/>
</dbReference>
<dbReference type="Pfam" id="PF13564">
    <property type="entry name" value="DoxX_2"/>
    <property type="match status" value="1"/>
</dbReference>
<accession>A0A7G5H0M0</accession>
<reference evidence="6 7" key="1">
    <citation type="submission" date="2020-07" db="EMBL/GenBank/DDBJ databases">
        <title>Spirosoma foliorum sp. nov., isolated from the leaves on the Nejang mountain Korea, Republic of.</title>
        <authorList>
            <person name="Ho H."/>
            <person name="Lee Y.-J."/>
            <person name="Nurcahyanto D.-A."/>
            <person name="Kim S.-G."/>
        </authorList>
    </citation>
    <scope>NUCLEOTIDE SEQUENCE [LARGE SCALE GENOMIC DNA]</scope>
    <source>
        <strain evidence="6 7">PL0136</strain>
    </source>
</reference>
<keyword evidence="4 5" id="KW-0472">Membrane</keyword>
<dbReference type="KEGG" id="sfol:H3H32_06955"/>
<evidence type="ECO:0000256" key="2">
    <source>
        <dbReference type="ARBA" id="ARBA00022692"/>
    </source>
</evidence>
<keyword evidence="2 5" id="KW-0812">Transmembrane</keyword>
<protein>
    <submittedName>
        <fullName evidence="6">DoxX family protein</fullName>
    </submittedName>
</protein>
<dbReference type="GO" id="GO:0016020">
    <property type="term" value="C:membrane"/>
    <property type="evidence" value="ECO:0007669"/>
    <property type="project" value="UniProtKB-SubCell"/>
</dbReference>
<keyword evidence="3 5" id="KW-1133">Transmembrane helix</keyword>
<comment type="subcellular location">
    <subcellularLocation>
        <location evidence="1">Membrane</location>
        <topology evidence="1">Multi-pass membrane protein</topology>
    </subcellularLocation>
</comment>
<feature type="transmembrane region" description="Helical" evidence="5">
    <location>
        <begin position="12"/>
        <end position="30"/>
    </location>
</feature>
<gene>
    <name evidence="6" type="ORF">H3H32_06955</name>
</gene>
<evidence type="ECO:0000313" key="6">
    <source>
        <dbReference type="EMBL" id="QMW04662.1"/>
    </source>
</evidence>
<keyword evidence="7" id="KW-1185">Reference proteome</keyword>
<evidence type="ECO:0000256" key="4">
    <source>
        <dbReference type="ARBA" id="ARBA00023136"/>
    </source>
</evidence>
<sequence>MASQQPSKALHISLWIIQVILAATFIWAAAMKLFQPIDQLANMWPWVGQIPVAFVKFTGLVDLLGAVGLILPAWLRIKPQLTPIAALGTVVLMICASIFHITRGEASVIGVNIVFAVLAAFIAWGRFTKAPIAEK</sequence>
<evidence type="ECO:0000256" key="5">
    <source>
        <dbReference type="SAM" id="Phobius"/>
    </source>
</evidence>
<feature type="transmembrane region" description="Helical" evidence="5">
    <location>
        <begin position="50"/>
        <end position="74"/>
    </location>
</feature>
<evidence type="ECO:0000256" key="3">
    <source>
        <dbReference type="ARBA" id="ARBA00022989"/>
    </source>
</evidence>
<proteinExistence type="predicted"/>
<dbReference type="AlphaFoldDB" id="A0A7G5H0M0"/>
<feature type="transmembrane region" description="Helical" evidence="5">
    <location>
        <begin position="81"/>
        <end position="101"/>
    </location>
</feature>
<dbReference type="RefSeq" id="WP_182462015.1">
    <property type="nucleotide sequence ID" value="NZ_CP059732.1"/>
</dbReference>
<name>A0A7G5H0M0_9BACT</name>
<organism evidence="6 7">
    <name type="scientific">Spirosoma foliorum</name>
    <dbReference type="NCBI Taxonomy" id="2710596"/>
    <lineage>
        <taxon>Bacteria</taxon>
        <taxon>Pseudomonadati</taxon>
        <taxon>Bacteroidota</taxon>
        <taxon>Cytophagia</taxon>
        <taxon>Cytophagales</taxon>
        <taxon>Cytophagaceae</taxon>
        <taxon>Spirosoma</taxon>
    </lineage>
</organism>
<evidence type="ECO:0000313" key="7">
    <source>
        <dbReference type="Proteomes" id="UP000515369"/>
    </source>
</evidence>